<reference evidence="3" key="1">
    <citation type="submission" date="2020-07" db="EMBL/GenBank/DDBJ databases">
        <title>Complete genome sequencing of Clostridia bacterium strain 12CBH8.</title>
        <authorList>
            <person name="Sakamoto M."/>
            <person name="Murakami T."/>
            <person name="Mori H."/>
        </authorList>
    </citation>
    <scope>NUCLEOTIDE SEQUENCE [LARGE SCALE GENOMIC DNA]</scope>
    <source>
        <strain evidence="3">12CBH8</strain>
    </source>
</reference>
<feature type="transmembrane region" description="Helical" evidence="1">
    <location>
        <begin position="47"/>
        <end position="74"/>
    </location>
</feature>
<accession>A0A7I8CZY6</accession>
<evidence type="ECO:0000256" key="1">
    <source>
        <dbReference type="SAM" id="Phobius"/>
    </source>
</evidence>
<keyword evidence="1" id="KW-1133">Transmembrane helix</keyword>
<dbReference type="Proteomes" id="UP000593890">
    <property type="component" value="Chromosome"/>
</dbReference>
<name>A0A7I8CZY6_9FIRM</name>
<proteinExistence type="predicted"/>
<gene>
    <name evidence="2" type="ORF">C12CBH8_07070</name>
</gene>
<dbReference type="AlphaFoldDB" id="A0A7I8CZY6"/>
<keyword evidence="3" id="KW-1185">Reference proteome</keyword>
<dbReference type="EMBL" id="AP023321">
    <property type="protein sequence ID" value="BCI60068.1"/>
    <property type="molecule type" value="Genomic_DNA"/>
</dbReference>
<evidence type="ECO:0000313" key="3">
    <source>
        <dbReference type="Proteomes" id="UP000593890"/>
    </source>
</evidence>
<protein>
    <submittedName>
        <fullName evidence="2">Uncharacterized protein</fullName>
    </submittedName>
</protein>
<dbReference type="RefSeq" id="WP_215533565.1">
    <property type="nucleotide sequence ID" value="NZ_AP023321.1"/>
</dbReference>
<evidence type="ECO:0000313" key="2">
    <source>
        <dbReference type="EMBL" id="BCI60068.1"/>
    </source>
</evidence>
<dbReference type="KEGG" id="sman:C12CBH8_07070"/>
<keyword evidence="1" id="KW-0472">Membrane</keyword>
<sequence>MLKSLSAVADPVVNRRPCHRGFVTKGSSGNKQTVWSKMSAYFDRHIYMAYACCFVGMPVAICTAVSLITTVIYLTAMAISTIL</sequence>
<keyword evidence="1" id="KW-0812">Transmembrane</keyword>
<organism evidence="2 3">
    <name type="scientific">Solibaculum mannosilyticum</name>
    <dbReference type="NCBI Taxonomy" id="2780922"/>
    <lineage>
        <taxon>Bacteria</taxon>
        <taxon>Bacillati</taxon>
        <taxon>Bacillota</taxon>
        <taxon>Clostridia</taxon>
        <taxon>Eubacteriales</taxon>
        <taxon>Oscillospiraceae</taxon>
        <taxon>Solibaculum</taxon>
    </lineage>
</organism>